<proteinExistence type="predicted"/>
<dbReference type="Proteomes" id="UP000422764">
    <property type="component" value="Chromosome"/>
</dbReference>
<dbReference type="GO" id="GO:0061504">
    <property type="term" value="P:cyclic threonylcarbamoyladenosine biosynthetic process"/>
    <property type="evidence" value="ECO:0007669"/>
    <property type="project" value="TreeGrafter"/>
</dbReference>
<dbReference type="PANTHER" id="PTHR43267:SF1">
    <property type="entry name" value="TRNA THREONYLCARBAMOYLADENOSINE DEHYDRATASE"/>
    <property type="match status" value="1"/>
</dbReference>
<dbReference type="CDD" id="cd00755">
    <property type="entry name" value="YgdL_like"/>
    <property type="match status" value="1"/>
</dbReference>
<protein>
    <submittedName>
        <fullName evidence="2">tRNA threonylcarbamoyladenosine dehydratase</fullName>
    </submittedName>
</protein>
<reference evidence="2 3" key="1">
    <citation type="submission" date="2019-12" db="EMBL/GenBank/DDBJ databases">
        <title>Genome sequenceing of Clostridium bovifaecis.</title>
        <authorList>
            <person name="Yao Y."/>
        </authorList>
    </citation>
    <scope>NUCLEOTIDE SEQUENCE [LARGE SCALE GENOMIC DNA]</scope>
    <source>
        <strain evidence="2 3">BXX</strain>
    </source>
</reference>
<dbReference type="FunFam" id="3.40.50.720:FF:000141">
    <property type="entry name" value="tRNA threonylcarbamoyladenosine dehydratase"/>
    <property type="match status" value="1"/>
</dbReference>
<dbReference type="AlphaFoldDB" id="A0A6I6EMW4"/>
<dbReference type="PANTHER" id="PTHR43267">
    <property type="entry name" value="TRNA THREONYLCARBAMOYLADENOSINE DEHYDRATASE"/>
    <property type="match status" value="1"/>
</dbReference>
<keyword evidence="3" id="KW-1185">Reference proteome</keyword>
<organism evidence="2 3">
    <name type="scientific">Clostridium bovifaecis</name>
    <dbReference type="NCBI Taxonomy" id="2184719"/>
    <lineage>
        <taxon>Bacteria</taxon>
        <taxon>Bacillati</taxon>
        <taxon>Bacillota</taxon>
        <taxon>Clostridia</taxon>
        <taxon>Eubacteriales</taxon>
        <taxon>Clostridiaceae</taxon>
        <taxon>Clostridium</taxon>
    </lineage>
</organism>
<sequence length="242" mass="26983">MYHWLSRTEKIIGADNIKQLKDSKVVILGVGGVGGFATEAIARSGIGTIGIVDKDEVDITNLNRQIIATRSTIGSAKVEVMKKRILDINPECEVKIHRVFIGEDNIEEIIDKDTDYVVDAIDTISAKISVAVWCEENNIKLISSMGTGNKLDPTKLRIADIYKTNICPLAKVMRRELKRRNVKKLKVVYSEEQPIKPTIYPEEIDKRKKAPGSTAFVPSVAGLIIASQVVRDLLEEEKINER</sequence>
<dbReference type="Pfam" id="PF00899">
    <property type="entry name" value="ThiF"/>
    <property type="match status" value="1"/>
</dbReference>
<gene>
    <name evidence="2" type="ORF">GOM49_00385</name>
</gene>
<dbReference type="EMBL" id="CP046522">
    <property type="protein sequence ID" value="QGU93793.1"/>
    <property type="molecule type" value="Genomic_DNA"/>
</dbReference>
<accession>A0A6I6EMW4</accession>
<dbReference type="SUPFAM" id="SSF69572">
    <property type="entry name" value="Activating enzymes of the ubiquitin-like proteins"/>
    <property type="match status" value="1"/>
</dbReference>
<evidence type="ECO:0000259" key="1">
    <source>
        <dbReference type="Pfam" id="PF00899"/>
    </source>
</evidence>
<feature type="domain" description="THIF-type NAD/FAD binding fold" evidence="1">
    <location>
        <begin position="10"/>
        <end position="236"/>
    </location>
</feature>
<dbReference type="GO" id="GO:0061503">
    <property type="term" value="F:tRNA threonylcarbamoyladenosine dehydratase"/>
    <property type="evidence" value="ECO:0007669"/>
    <property type="project" value="TreeGrafter"/>
</dbReference>
<evidence type="ECO:0000313" key="3">
    <source>
        <dbReference type="Proteomes" id="UP000422764"/>
    </source>
</evidence>
<name>A0A6I6EMW4_9CLOT</name>
<dbReference type="InterPro" id="IPR045886">
    <property type="entry name" value="ThiF/MoeB/HesA"/>
</dbReference>
<dbReference type="InterPro" id="IPR035985">
    <property type="entry name" value="Ubiquitin-activating_enz"/>
</dbReference>
<dbReference type="GO" id="GO:0008641">
    <property type="term" value="F:ubiquitin-like modifier activating enzyme activity"/>
    <property type="evidence" value="ECO:0007669"/>
    <property type="project" value="InterPro"/>
</dbReference>
<dbReference type="InterPro" id="IPR000594">
    <property type="entry name" value="ThiF_NAD_FAD-bd"/>
</dbReference>
<dbReference type="Gene3D" id="3.40.50.720">
    <property type="entry name" value="NAD(P)-binding Rossmann-like Domain"/>
    <property type="match status" value="1"/>
</dbReference>
<evidence type="ECO:0000313" key="2">
    <source>
        <dbReference type="EMBL" id="QGU93793.1"/>
    </source>
</evidence>